<accession>A0ABR0FP66</accession>
<sequence length="192" mass="20723">MEKRVHGTLTVSPETGAFSVLHHEDAAWQNDFTNHALTTFLPLSNWLSFATLRLTSATLTGRDWKTLAITTATVDEHFGRPKVGKWDVFSWQTQPAVAKFLGVATMGYYRPGFCAVARLFVGTSGREQANLVTIAVVCVTSLVKLIITTTACVVTAMATQHQHAILQAASLLATRGGDQKAMVNGDPSLCAC</sequence>
<dbReference type="GeneID" id="87891422"/>
<protein>
    <submittedName>
        <fullName evidence="1">Uncharacterized protein</fullName>
    </submittedName>
</protein>
<evidence type="ECO:0000313" key="2">
    <source>
        <dbReference type="Proteomes" id="UP001322138"/>
    </source>
</evidence>
<proteinExistence type="predicted"/>
<keyword evidence="2" id="KW-1185">Reference proteome</keyword>
<evidence type="ECO:0000313" key="1">
    <source>
        <dbReference type="EMBL" id="KAK4645516.1"/>
    </source>
</evidence>
<dbReference type="EMBL" id="JAFFGZ010000004">
    <property type="protein sequence ID" value="KAK4645516.1"/>
    <property type="molecule type" value="Genomic_DNA"/>
</dbReference>
<dbReference type="Proteomes" id="UP001322138">
    <property type="component" value="Unassembled WGS sequence"/>
</dbReference>
<organism evidence="1 2">
    <name type="scientific">Podospora bellae-mahoneyi</name>
    <dbReference type="NCBI Taxonomy" id="2093777"/>
    <lineage>
        <taxon>Eukaryota</taxon>
        <taxon>Fungi</taxon>
        <taxon>Dikarya</taxon>
        <taxon>Ascomycota</taxon>
        <taxon>Pezizomycotina</taxon>
        <taxon>Sordariomycetes</taxon>
        <taxon>Sordariomycetidae</taxon>
        <taxon>Sordariales</taxon>
        <taxon>Podosporaceae</taxon>
        <taxon>Podospora</taxon>
    </lineage>
</organism>
<dbReference type="RefSeq" id="XP_062734492.1">
    <property type="nucleotide sequence ID" value="XM_062872294.1"/>
</dbReference>
<name>A0ABR0FP66_9PEZI</name>
<gene>
    <name evidence="1" type="ORF">QC761_0033320</name>
</gene>
<comment type="caution">
    <text evidence="1">The sequence shown here is derived from an EMBL/GenBank/DDBJ whole genome shotgun (WGS) entry which is preliminary data.</text>
</comment>
<reference evidence="1 2" key="1">
    <citation type="journal article" date="2023" name="bioRxiv">
        <title>High-quality genome assemblies of four members of thePodospora anserinaspecies complex.</title>
        <authorList>
            <person name="Ament-Velasquez S.L."/>
            <person name="Vogan A.A."/>
            <person name="Wallerman O."/>
            <person name="Hartmann F."/>
            <person name="Gautier V."/>
            <person name="Silar P."/>
            <person name="Giraud T."/>
            <person name="Johannesson H."/>
        </authorList>
    </citation>
    <scope>NUCLEOTIDE SEQUENCE [LARGE SCALE GENOMIC DNA]</scope>
    <source>
        <strain evidence="1 2">CBS 112042</strain>
    </source>
</reference>